<dbReference type="Gene3D" id="3.40.50.1820">
    <property type="entry name" value="alpha/beta hydrolase"/>
    <property type="match status" value="1"/>
</dbReference>
<protein>
    <submittedName>
        <fullName evidence="2">Pimeloyl-ACP methyl ester carboxylesterase</fullName>
    </submittedName>
</protein>
<dbReference type="EMBL" id="PDJI01000004">
    <property type="protein sequence ID" value="PFG40453.1"/>
    <property type="molecule type" value="Genomic_DNA"/>
</dbReference>
<dbReference type="AlphaFoldDB" id="A0A2A9ENT4"/>
<dbReference type="Pfam" id="PF12697">
    <property type="entry name" value="Abhydrolase_6"/>
    <property type="match status" value="1"/>
</dbReference>
<dbReference type="SUPFAM" id="SSF53474">
    <property type="entry name" value="alpha/beta-Hydrolases"/>
    <property type="match status" value="1"/>
</dbReference>
<proteinExistence type="predicted"/>
<comment type="caution">
    <text evidence="2">The sequence shown here is derived from an EMBL/GenBank/DDBJ whole genome shotgun (WGS) entry which is preliminary data.</text>
</comment>
<name>A0A2A9ENT4_9MICO</name>
<dbReference type="PANTHER" id="PTHR43798">
    <property type="entry name" value="MONOACYLGLYCEROL LIPASE"/>
    <property type="match status" value="1"/>
</dbReference>
<dbReference type="InterPro" id="IPR029058">
    <property type="entry name" value="AB_hydrolase_fold"/>
</dbReference>
<sequence length="257" mass="26968">MSAPTVVLVHGIRASRTMWLRQLAALDAAGVPAVAPDLPGHGVRAGEDFSVAGALDTIESVVAGIEGPFVVAGLSLGGYLTLHWAARTTRRPEALLAASCTTQPRGPGLSVYRRLAALIARLPDGGAGLNDLMARRFLPEPARADLAAGGMTMSVMSAALEGMAQVDALADVARIDVPIWFVNGRWDHFRGHERRFLAAARQGRLVVVPGATHLVSLVRPVAFNRVLLDLVDEVASDRADAVTGPADHVPVPAGPRP</sequence>
<dbReference type="RefSeq" id="WP_245862556.1">
    <property type="nucleotide sequence ID" value="NZ_PDJI01000004.1"/>
</dbReference>
<gene>
    <name evidence="2" type="ORF">ATJ97_2982</name>
</gene>
<dbReference type="InterPro" id="IPR000073">
    <property type="entry name" value="AB_hydrolase_1"/>
</dbReference>
<keyword evidence="3" id="KW-1185">Reference proteome</keyword>
<accession>A0A2A9ENT4</accession>
<feature type="domain" description="AB hydrolase-1" evidence="1">
    <location>
        <begin position="6"/>
        <end position="225"/>
    </location>
</feature>
<evidence type="ECO:0000259" key="1">
    <source>
        <dbReference type="Pfam" id="PF12697"/>
    </source>
</evidence>
<dbReference type="GO" id="GO:0003824">
    <property type="term" value="F:catalytic activity"/>
    <property type="evidence" value="ECO:0007669"/>
    <property type="project" value="UniProtKB-ARBA"/>
</dbReference>
<evidence type="ECO:0000313" key="3">
    <source>
        <dbReference type="Proteomes" id="UP000222106"/>
    </source>
</evidence>
<dbReference type="Proteomes" id="UP000222106">
    <property type="component" value="Unassembled WGS sequence"/>
</dbReference>
<reference evidence="2 3" key="1">
    <citation type="submission" date="2017-10" db="EMBL/GenBank/DDBJ databases">
        <title>Sequencing the genomes of 1000 actinobacteria strains.</title>
        <authorList>
            <person name="Klenk H.-P."/>
        </authorList>
    </citation>
    <scope>NUCLEOTIDE SEQUENCE [LARGE SCALE GENOMIC DNA]</scope>
    <source>
        <strain evidence="2 3">DSM 21838</strain>
    </source>
</reference>
<evidence type="ECO:0000313" key="2">
    <source>
        <dbReference type="EMBL" id="PFG40453.1"/>
    </source>
</evidence>
<dbReference type="InterPro" id="IPR050266">
    <property type="entry name" value="AB_hydrolase_sf"/>
</dbReference>
<organism evidence="2 3">
    <name type="scientific">Georgenia soli</name>
    <dbReference type="NCBI Taxonomy" id="638953"/>
    <lineage>
        <taxon>Bacteria</taxon>
        <taxon>Bacillati</taxon>
        <taxon>Actinomycetota</taxon>
        <taxon>Actinomycetes</taxon>
        <taxon>Micrococcales</taxon>
        <taxon>Bogoriellaceae</taxon>
        <taxon>Georgenia</taxon>
    </lineage>
</organism>